<dbReference type="EMBL" id="KX774321">
    <property type="protein sequence ID" value="AOZ63840.1"/>
    <property type="molecule type" value="Genomic_DNA"/>
</dbReference>
<evidence type="ECO:0000313" key="2">
    <source>
        <dbReference type="Proteomes" id="UP000224902"/>
    </source>
</evidence>
<evidence type="ECO:0000313" key="1">
    <source>
        <dbReference type="EMBL" id="AOZ63840.1"/>
    </source>
</evidence>
<organism evidence="1 2">
    <name type="scientific">Rhodococcus phage Weasels2</name>
    <dbReference type="NCBI Taxonomy" id="1897437"/>
    <lineage>
        <taxon>Viruses</taxon>
        <taxon>Duplodnaviria</taxon>
        <taxon>Heunggongvirae</taxon>
        <taxon>Uroviricota</taxon>
        <taxon>Caudoviricetes</taxon>
        <taxon>Weaselvirus</taxon>
        <taxon>Weaselvirus weasel</taxon>
    </lineage>
</organism>
<protein>
    <submittedName>
        <fullName evidence="1">Uncharacterized protein</fullName>
    </submittedName>
</protein>
<name>A0A1I9SAN4_9CAUD</name>
<sequence>MDELTEAIKAHTEALIQFDYKLNRVLDALESNSQAQNNVAEAVIRAEKNSREYG</sequence>
<proteinExistence type="predicted"/>
<reference evidence="2" key="1">
    <citation type="submission" date="2016-08" db="EMBL/GenBank/DDBJ databases">
        <authorList>
            <person name="Seilhamer J.J."/>
        </authorList>
    </citation>
    <scope>NUCLEOTIDE SEQUENCE [LARGE SCALE GENOMIC DNA]</scope>
</reference>
<accession>A0A1I9SAN4</accession>
<gene>
    <name evidence="1" type="ORF">SEA_WEASELS2_262</name>
</gene>
<keyword evidence="2" id="KW-1185">Reference proteome</keyword>
<dbReference type="Proteomes" id="UP000224902">
    <property type="component" value="Segment"/>
</dbReference>